<evidence type="ECO:0000256" key="3">
    <source>
        <dbReference type="ARBA" id="ARBA00022989"/>
    </source>
</evidence>
<dbReference type="OrthoDB" id="2250022at2759"/>
<feature type="signal peptide" evidence="5">
    <location>
        <begin position="1"/>
        <end position="23"/>
    </location>
</feature>
<name>L1IBF5_GUITC</name>
<dbReference type="STRING" id="905079.L1IBF5"/>
<dbReference type="EnsemblProtists" id="EKX33563">
    <property type="protein sequence ID" value="EKX33563"/>
    <property type="gene ID" value="GUITHDRAFT_147832"/>
</dbReference>
<gene>
    <name evidence="6" type="ORF">GUITHDRAFT_147832</name>
</gene>
<dbReference type="GO" id="GO:0022857">
    <property type="term" value="F:transmembrane transporter activity"/>
    <property type="evidence" value="ECO:0007669"/>
    <property type="project" value="InterPro"/>
</dbReference>
<comment type="subcellular location">
    <subcellularLocation>
        <location evidence="1">Membrane</location>
        <topology evidence="1">Multi-pass membrane protein</topology>
    </subcellularLocation>
</comment>
<proteinExistence type="predicted"/>
<dbReference type="InterPro" id="IPR050382">
    <property type="entry name" value="MFS_Na/Anion_cotransporter"/>
</dbReference>
<evidence type="ECO:0000256" key="5">
    <source>
        <dbReference type="SAM" id="SignalP"/>
    </source>
</evidence>
<dbReference type="EMBL" id="JH993137">
    <property type="protein sequence ID" value="EKX33563.1"/>
    <property type="molecule type" value="Genomic_DNA"/>
</dbReference>
<dbReference type="PANTHER" id="PTHR11662">
    <property type="entry name" value="SOLUTE CARRIER FAMILY 17"/>
    <property type="match status" value="1"/>
</dbReference>
<reference evidence="6 8" key="1">
    <citation type="journal article" date="2012" name="Nature">
        <title>Algal genomes reveal evolutionary mosaicism and the fate of nucleomorphs.</title>
        <authorList>
            <consortium name="DOE Joint Genome Institute"/>
            <person name="Curtis B.A."/>
            <person name="Tanifuji G."/>
            <person name="Burki F."/>
            <person name="Gruber A."/>
            <person name="Irimia M."/>
            <person name="Maruyama S."/>
            <person name="Arias M.C."/>
            <person name="Ball S.G."/>
            <person name="Gile G.H."/>
            <person name="Hirakawa Y."/>
            <person name="Hopkins J.F."/>
            <person name="Kuo A."/>
            <person name="Rensing S.A."/>
            <person name="Schmutz J."/>
            <person name="Symeonidi A."/>
            <person name="Elias M."/>
            <person name="Eveleigh R.J."/>
            <person name="Herman E.K."/>
            <person name="Klute M.J."/>
            <person name="Nakayama T."/>
            <person name="Obornik M."/>
            <person name="Reyes-Prieto A."/>
            <person name="Armbrust E.V."/>
            <person name="Aves S.J."/>
            <person name="Beiko R.G."/>
            <person name="Coutinho P."/>
            <person name="Dacks J.B."/>
            <person name="Durnford D.G."/>
            <person name="Fast N.M."/>
            <person name="Green B.R."/>
            <person name="Grisdale C.J."/>
            <person name="Hempel F."/>
            <person name="Henrissat B."/>
            <person name="Hoppner M.P."/>
            <person name="Ishida K."/>
            <person name="Kim E."/>
            <person name="Koreny L."/>
            <person name="Kroth P.G."/>
            <person name="Liu Y."/>
            <person name="Malik S.B."/>
            <person name="Maier U.G."/>
            <person name="McRose D."/>
            <person name="Mock T."/>
            <person name="Neilson J.A."/>
            <person name="Onodera N.T."/>
            <person name="Poole A.M."/>
            <person name="Pritham E.J."/>
            <person name="Richards T.A."/>
            <person name="Rocap G."/>
            <person name="Roy S.W."/>
            <person name="Sarai C."/>
            <person name="Schaack S."/>
            <person name="Shirato S."/>
            <person name="Slamovits C.H."/>
            <person name="Spencer D.F."/>
            <person name="Suzuki S."/>
            <person name="Worden A.Z."/>
            <person name="Zauner S."/>
            <person name="Barry K."/>
            <person name="Bell C."/>
            <person name="Bharti A.K."/>
            <person name="Crow J.A."/>
            <person name="Grimwood J."/>
            <person name="Kramer R."/>
            <person name="Lindquist E."/>
            <person name="Lucas S."/>
            <person name="Salamov A."/>
            <person name="McFadden G.I."/>
            <person name="Lane C.E."/>
            <person name="Keeling P.J."/>
            <person name="Gray M.W."/>
            <person name="Grigoriev I.V."/>
            <person name="Archibald J.M."/>
        </authorList>
    </citation>
    <scope>NUCLEOTIDE SEQUENCE</scope>
    <source>
        <strain evidence="6 8">CCMP2712</strain>
    </source>
</reference>
<keyword evidence="4" id="KW-0472">Membrane</keyword>
<accession>L1IBF5</accession>
<dbReference type="SUPFAM" id="SSF103473">
    <property type="entry name" value="MFS general substrate transporter"/>
    <property type="match status" value="1"/>
</dbReference>
<dbReference type="InterPro" id="IPR011701">
    <property type="entry name" value="MFS"/>
</dbReference>
<dbReference type="Pfam" id="PF07690">
    <property type="entry name" value="MFS_1"/>
    <property type="match status" value="1"/>
</dbReference>
<feature type="chain" id="PRO_5008769856" description="Major facilitator superfamily (MFS) profile domain-containing protein" evidence="5">
    <location>
        <begin position="24"/>
        <end position="199"/>
    </location>
</feature>
<dbReference type="Proteomes" id="UP000011087">
    <property type="component" value="Unassembled WGS sequence"/>
</dbReference>
<keyword evidence="5" id="KW-0732">Signal</keyword>
<dbReference type="eggNOG" id="KOG2532">
    <property type="taxonomic scope" value="Eukaryota"/>
</dbReference>
<evidence type="ECO:0000313" key="8">
    <source>
        <dbReference type="Proteomes" id="UP000011087"/>
    </source>
</evidence>
<evidence type="ECO:0000256" key="1">
    <source>
        <dbReference type="ARBA" id="ARBA00004141"/>
    </source>
</evidence>
<dbReference type="Gene3D" id="1.20.1250.20">
    <property type="entry name" value="MFS general substrate transporter like domains"/>
    <property type="match status" value="1"/>
</dbReference>
<protein>
    <recommendedName>
        <fullName evidence="9">Major facilitator superfamily (MFS) profile domain-containing protein</fullName>
    </recommendedName>
</protein>
<dbReference type="PANTHER" id="PTHR11662:SF399">
    <property type="entry name" value="FI19708P1-RELATED"/>
    <property type="match status" value="1"/>
</dbReference>
<dbReference type="AlphaFoldDB" id="L1IBF5"/>
<keyword evidence="3" id="KW-1133">Transmembrane helix</keyword>
<keyword evidence="2" id="KW-0812">Transmembrane</keyword>
<evidence type="ECO:0000313" key="6">
    <source>
        <dbReference type="EMBL" id="EKX33563.1"/>
    </source>
</evidence>
<reference evidence="8" key="2">
    <citation type="submission" date="2012-11" db="EMBL/GenBank/DDBJ databases">
        <authorList>
            <person name="Kuo A."/>
            <person name="Curtis B.A."/>
            <person name="Tanifuji G."/>
            <person name="Burki F."/>
            <person name="Gruber A."/>
            <person name="Irimia M."/>
            <person name="Maruyama S."/>
            <person name="Arias M.C."/>
            <person name="Ball S.G."/>
            <person name="Gile G.H."/>
            <person name="Hirakawa Y."/>
            <person name="Hopkins J.F."/>
            <person name="Rensing S.A."/>
            <person name="Schmutz J."/>
            <person name="Symeonidi A."/>
            <person name="Elias M."/>
            <person name="Eveleigh R.J."/>
            <person name="Herman E.K."/>
            <person name="Klute M.J."/>
            <person name="Nakayama T."/>
            <person name="Obornik M."/>
            <person name="Reyes-Prieto A."/>
            <person name="Armbrust E.V."/>
            <person name="Aves S.J."/>
            <person name="Beiko R.G."/>
            <person name="Coutinho P."/>
            <person name="Dacks J.B."/>
            <person name="Durnford D.G."/>
            <person name="Fast N.M."/>
            <person name="Green B.R."/>
            <person name="Grisdale C."/>
            <person name="Hempe F."/>
            <person name="Henrissat B."/>
            <person name="Hoppner M.P."/>
            <person name="Ishida K.-I."/>
            <person name="Kim E."/>
            <person name="Koreny L."/>
            <person name="Kroth P.G."/>
            <person name="Liu Y."/>
            <person name="Malik S.-B."/>
            <person name="Maier U.G."/>
            <person name="McRose D."/>
            <person name="Mock T."/>
            <person name="Neilson J.A."/>
            <person name="Onodera N.T."/>
            <person name="Poole A.M."/>
            <person name="Pritham E.J."/>
            <person name="Richards T.A."/>
            <person name="Rocap G."/>
            <person name="Roy S.W."/>
            <person name="Sarai C."/>
            <person name="Schaack S."/>
            <person name="Shirato S."/>
            <person name="Slamovits C.H."/>
            <person name="Spencer D.F."/>
            <person name="Suzuki S."/>
            <person name="Worden A.Z."/>
            <person name="Zauner S."/>
            <person name="Barry K."/>
            <person name="Bell C."/>
            <person name="Bharti A.K."/>
            <person name="Crow J.A."/>
            <person name="Grimwood J."/>
            <person name="Kramer R."/>
            <person name="Lindquist E."/>
            <person name="Lucas S."/>
            <person name="Salamov A."/>
            <person name="McFadden G.I."/>
            <person name="Lane C.E."/>
            <person name="Keeling P.J."/>
            <person name="Gray M.W."/>
            <person name="Grigoriev I.V."/>
            <person name="Archibald J.M."/>
        </authorList>
    </citation>
    <scope>NUCLEOTIDE SEQUENCE</scope>
    <source>
        <strain evidence="8">CCMP2712</strain>
    </source>
</reference>
<dbReference type="HOGENOM" id="CLU_1374516_0_0_1"/>
<dbReference type="PaxDb" id="55529-EKX33563"/>
<dbReference type="RefSeq" id="XP_005820543.1">
    <property type="nucleotide sequence ID" value="XM_005820486.1"/>
</dbReference>
<sequence>MRAIRSLLVLSLSSLSLPTFTNAFLHPCNYFPAPRQRQLMYGRRSMAGRHSLPRVSCQKAQAERERVLIDRASNMKRLRAKEEGKEERGSTIVDEGRRIVFLCCLVGAVSSLDRQAMSIAIVPMSGDFGYTETVKGSISSIFSLGYTLALPPLGLAQQLSSPRLLLASGVASWSLFTLLTPLAAEQGVSYLLAARGGQS</sequence>
<evidence type="ECO:0000313" key="7">
    <source>
        <dbReference type="EnsemblProtists" id="EKX33563"/>
    </source>
</evidence>
<keyword evidence="8" id="KW-1185">Reference proteome</keyword>
<dbReference type="GeneID" id="17290299"/>
<dbReference type="InterPro" id="IPR036259">
    <property type="entry name" value="MFS_trans_sf"/>
</dbReference>
<reference evidence="7" key="3">
    <citation type="submission" date="2015-06" db="UniProtKB">
        <authorList>
            <consortium name="EnsemblProtists"/>
        </authorList>
    </citation>
    <scope>IDENTIFICATION</scope>
</reference>
<evidence type="ECO:0008006" key="9">
    <source>
        <dbReference type="Google" id="ProtNLM"/>
    </source>
</evidence>
<organism evidence="6">
    <name type="scientific">Guillardia theta (strain CCMP2712)</name>
    <name type="common">Cryptophyte</name>
    <dbReference type="NCBI Taxonomy" id="905079"/>
    <lineage>
        <taxon>Eukaryota</taxon>
        <taxon>Cryptophyceae</taxon>
        <taxon>Pyrenomonadales</taxon>
        <taxon>Geminigeraceae</taxon>
        <taxon>Guillardia</taxon>
    </lineage>
</organism>
<dbReference type="KEGG" id="gtt:GUITHDRAFT_147832"/>
<dbReference type="GO" id="GO:0016020">
    <property type="term" value="C:membrane"/>
    <property type="evidence" value="ECO:0007669"/>
    <property type="project" value="UniProtKB-SubCell"/>
</dbReference>
<evidence type="ECO:0000256" key="4">
    <source>
        <dbReference type="ARBA" id="ARBA00023136"/>
    </source>
</evidence>
<evidence type="ECO:0000256" key="2">
    <source>
        <dbReference type="ARBA" id="ARBA00022692"/>
    </source>
</evidence>